<dbReference type="KEGG" id="nfn:NFRAN_0036"/>
<accession>A0A484I6F6</accession>
<proteinExistence type="predicted"/>
<reference evidence="1 2" key="1">
    <citation type="submission" date="2019-02" db="EMBL/GenBank/DDBJ databases">
        <authorList>
            <person name="Lehtovirta-Morley E L."/>
        </authorList>
    </citation>
    <scope>NUCLEOTIDE SEQUENCE [LARGE SCALE GENOMIC DNA]</scope>
    <source>
        <strain evidence="1">NFRAN1</strain>
    </source>
</reference>
<keyword evidence="2" id="KW-1185">Reference proteome</keyword>
<dbReference type="EMBL" id="LR216287">
    <property type="protein sequence ID" value="VFJ12357.1"/>
    <property type="molecule type" value="Genomic_DNA"/>
</dbReference>
<dbReference type="RefSeq" id="WP_134482518.1">
    <property type="nucleotide sequence ID" value="NZ_LR216287.1"/>
</dbReference>
<protein>
    <submittedName>
        <fullName evidence="1">Uncharacterized protein</fullName>
    </submittedName>
</protein>
<dbReference type="GeneID" id="39419644"/>
<name>A0A484I6F6_9ARCH</name>
<evidence type="ECO:0000313" key="1">
    <source>
        <dbReference type="EMBL" id="VFJ12357.1"/>
    </source>
</evidence>
<organism evidence="1 2">
    <name type="scientific">Candidatus Nitrosocosmicus franklandianus</name>
    <dbReference type="NCBI Taxonomy" id="1798806"/>
    <lineage>
        <taxon>Archaea</taxon>
        <taxon>Nitrososphaerota</taxon>
        <taxon>Nitrososphaeria</taxon>
        <taxon>Nitrososphaerales</taxon>
        <taxon>Nitrososphaeraceae</taxon>
        <taxon>Candidatus Nitrosocosmicus</taxon>
    </lineage>
</organism>
<dbReference type="Proteomes" id="UP000294299">
    <property type="component" value="Chromosome NFRAN"/>
</dbReference>
<evidence type="ECO:0000313" key="2">
    <source>
        <dbReference type="Proteomes" id="UP000294299"/>
    </source>
</evidence>
<sequence>MIVSFDPVMQWYLVSSEGISHSKKKWFGAPDLMNHLTKTKNNKNQIFTKSISLGLKTTGCVIVNPITTLISKYIASISKKC</sequence>
<gene>
    <name evidence="1" type="ORF">NFRAN_0036</name>
</gene>
<dbReference type="AlphaFoldDB" id="A0A484I6F6"/>